<accession>A0A511JQH7</accession>
<dbReference type="RefSeq" id="WP_146847873.1">
    <property type="nucleotide sequence ID" value="NZ_BJWH01000031.1"/>
</dbReference>
<protein>
    <recommendedName>
        <fullName evidence="3">Extradiol ring-cleavage dioxygenase class III enzyme subunit B domain-containing protein</fullName>
    </recommendedName>
</protein>
<sequence>MLVVAALVPDTALLVPGVAGDADVVGGLRAAAVEAVAQVVAADVASVVVVAPGPVPRELSGTVRPSFGAAGVPDDLLRWPVHAVPLPGDGSDVPAVPSAVGLHLLLQARRRTGVRVVEVTGQQDAGALAALGHTLVADGPTGLVVVGSGSGRHGPDAPLADDALAPDHDARLLADLADAGPAARARLAGDDAELAAALAVRGWAPWQVLVGAAGDGPVQARVLAESTELGAQHAVLVWDAR</sequence>
<dbReference type="Proteomes" id="UP000321049">
    <property type="component" value="Unassembled WGS sequence"/>
</dbReference>
<gene>
    <name evidence="1" type="ORF">CTE05_38280</name>
</gene>
<name>A0A511JQH7_9CELL</name>
<reference evidence="1 2" key="1">
    <citation type="submission" date="2019-07" db="EMBL/GenBank/DDBJ databases">
        <title>Whole genome shotgun sequence of Cellulomonas terrae NBRC 100819.</title>
        <authorList>
            <person name="Hosoyama A."/>
            <person name="Uohara A."/>
            <person name="Ohji S."/>
            <person name="Ichikawa N."/>
        </authorList>
    </citation>
    <scope>NUCLEOTIDE SEQUENCE [LARGE SCALE GENOMIC DNA]</scope>
    <source>
        <strain evidence="1 2">NBRC 100819</strain>
    </source>
</reference>
<evidence type="ECO:0000313" key="1">
    <source>
        <dbReference type="EMBL" id="GEM00282.1"/>
    </source>
</evidence>
<comment type="caution">
    <text evidence="1">The sequence shown here is derived from an EMBL/GenBank/DDBJ whole genome shotgun (WGS) entry which is preliminary data.</text>
</comment>
<organism evidence="1 2">
    <name type="scientific">Cellulomonas terrae</name>
    <dbReference type="NCBI Taxonomy" id="311234"/>
    <lineage>
        <taxon>Bacteria</taxon>
        <taxon>Bacillati</taxon>
        <taxon>Actinomycetota</taxon>
        <taxon>Actinomycetes</taxon>
        <taxon>Micrococcales</taxon>
        <taxon>Cellulomonadaceae</taxon>
        <taxon>Cellulomonas</taxon>
    </lineage>
</organism>
<dbReference type="OrthoDB" id="5146855at2"/>
<dbReference type="Gene3D" id="3.40.830.10">
    <property type="entry name" value="LigB-like"/>
    <property type="match status" value="1"/>
</dbReference>
<proteinExistence type="predicted"/>
<dbReference type="AlphaFoldDB" id="A0A511JQH7"/>
<dbReference type="SUPFAM" id="SSF53213">
    <property type="entry name" value="LigB-like"/>
    <property type="match status" value="1"/>
</dbReference>
<keyword evidence="2" id="KW-1185">Reference proteome</keyword>
<evidence type="ECO:0008006" key="3">
    <source>
        <dbReference type="Google" id="ProtNLM"/>
    </source>
</evidence>
<evidence type="ECO:0000313" key="2">
    <source>
        <dbReference type="Proteomes" id="UP000321049"/>
    </source>
</evidence>
<dbReference type="EMBL" id="BJWH01000031">
    <property type="protein sequence ID" value="GEM00282.1"/>
    <property type="molecule type" value="Genomic_DNA"/>
</dbReference>